<dbReference type="InterPro" id="IPR052090">
    <property type="entry name" value="Cytolytic_pore-forming_toxin"/>
</dbReference>
<keyword evidence="4" id="KW-1185">Reference proteome</keyword>
<dbReference type="Pfam" id="PF24674">
    <property type="entry name" value="MACPF_SNTX"/>
    <property type="match status" value="1"/>
</dbReference>
<protein>
    <recommendedName>
        <fullName evidence="2">SNTX MACPF/CDC-like domain-containing protein</fullName>
    </recommendedName>
</protein>
<dbReference type="InterPro" id="IPR056072">
    <property type="entry name" value="SNTX_MACPF/CDC-like_dom"/>
</dbReference>
<evidence type="ECO:0000313" key="3">
    <source>
        <dbReference type="EMBL" id="KAF9459248.1"/>
    </source>
</evidence>
<dbReference type="EMBL" id="MU150320">
    <property type="protein sequence ID" value="KAF9459248.1"/>
    <property type="molecule type" value="Genomic_DNA"/>
</dbReference>
<feature type="domain" description="SNTX MACPF/CDC-like" evidence="2">
    <location>
        <begin position="13"/>
        <end position="158"/>
    </location>
</feature>
<dbReference type="Proteomes" id="UP000807353">
    <property type="component" value="Unassembled WGS sequence"/>
</dbReference>
<organism evidence="3 4">
    <name type="scientific">Collybia nuda</name>
    <dbReference type="NCBI Taxonomy" id="64659"/>
    <lineage>
        <taxon>Eukaryota</taxon>
        <taxon>Fungi</taxon>
        <taxon>Dikarya</taxon>
        <taxon>Basidiomycota</taxon>
        <taxon>Agaricomycotina</taxon>
        <taxon>Agaricomycetes</taxon>
        <taxon>Agaricomycetidae</taxon>
        <taxon>Agaricales</taxon>
        <taxon>Tricholomatineae</taxon>
        <taxon>Clitocybaceae</taxon>
        <taxon>Collybia</taxon>
    </lineage>
</organism>
<dbReference type="OrthoDB" id="8954335at2759"/>
<evidence type="ECO:0000313" key="4">
    <source>
        <dbReference type="Proteomes" id="UP000807353"/>
    </source>
</evidence>
<sequence>MLGAKKYTELEIQALGRPCVLGQLYNAATSMFLNEHLFYPGKVNPVVTSHQTEESFLKEVKSLEDRANTLDISASLSATILGGVIGISGYGSYIGRNKDSTNSHTISVIYRGRTRKEYINVQSMQDAVAMSDEDVKYTQATHVITAITYGGNAVGTLTEKDSRHLTNTDVRGGFNLEIFRGLGKIFSAEGRADLTVEDKEIINNYNLEVHLIAEFMNGQGEAPTNAVDLISTVKKAKERIGAGVPCDIVLTPLSRFRSGSLSSLFRELAEAELKSIISFYDQLVNLNAGRSYLLSYHESNHLYIFPSFIAHCRARSDAVDEFMRKARKELAEYLTVYRSGTEVKTVNAFLSQNRSVFTVEKQRFDADVAESLTLLAKFDAAKRHHFPLISASKLRAEMDRNDKATVALIVIPESVRSITLLNTYVVLADDIRKWRTTEDEKRSNDGAGPSATTVYYSIYADPKCDNDFLLLDGQNKSIKFALDIVRKQKEVAFLTFGHSKDNLGELEWNALNQEGWGILTNKREKWRYIGEVHRGLRHGTGVITYGDGSTYSGGWFEGQREGAGELFAARTGASVEKGIYLDNKIVKDGIILAATIYRNGSPIDFAHVTLRLYESISSHVDRVARVFGWELGDKFRVSLVSFTTAFKPRKFRVNGRHIDPSEDQDLAYSSWPLDATGEKKIKIVAT</sequence>
<proteinExistence type="predicted"/>
<evidence type="ECO:0000256" key="1">
    <source>
        <dbReference type="ARBA" id="ARBA00022737"/>
    </source>
</evidence>
<dbReference type="SUPFAM" id="SSF82185">
    <property type="entry name" value="Histone H3 K4-specific methyltransferase SET7/9 N-terminal domain"/>
    <property type="match status" value="1"/>
</dbReference>
<gene>
    <name evidence="3" type="ORF">BDZ94DRAFT_1050924</name>
</gene>
<comment type="caution">
    <text evidence="3">The sequence shown here is derived from an EMBL/GenBank/DDBJ whole genome shotgun (WGS) entry which is preliminary data.</text>
</comment>
<dbReference type="AlphaFoldDB" id="A0A9P6CFS7"/>
<dbReference type="PANTHER" id="PTHR31594:SF14">
    <property type="entry name" value="FIBRONECTIN TYPE-III DOMAIN-CONTAINING PROTEIN"/>
    <property type="match status" value="1"/>
</dbReference>
<dbReference type="PANTHER" id="PTHR31594">
    <property type="entry name" value="AIG1-TYPE G DOMAIN-CONTAINING PROTEIN"/>
    <property type="match status" value="1"/>
</dbReference>
<keyword evidence="1" id="KW-0677">Repeat</keyword>
<dbReference type="SMART" id="SM00698">
    <property type="entry name" value="MORN"/>
    <property type="match status" value="2"/>
</dbReference>
<accession>A0A9P6CFS7</accession>
<evidence type="ECO:0000259" key="2">
    <source>
        <dbReference type="Pfam" id="PF24674"/>
    </source>
</evidence>
<dbReference type="Pfam" id="PF02493">
    <property type="entry name" value="MORN"/>
    <property type="match status" value="2"/>
</dbReference>
<name>A0A9P6CFS7_9AGAR</name>
<reference evidence="3" key="1">
    <citation type="submission" date="2020-11" db="EMBL/GenBank/DDBJ databases">
        <authorList>
            <consortium name="DOE Joint Genome Institute"/>
            <person name="Ahrendt S."/>
            <person name="Riley R."/>
            <person name="Andreopoulos W."/>
            <person name="Labutti K."/>
            <person name="Pangilinan J."/>
            <person name="Ruiz-Duenas F.J."/>
            <person name="Barrasa J.M."/>
            <person name="Sanchez-Garcia M."/>
            <person name="Camarero S."/>
            <person name="Miyauchi S."/>
            <person name="Serrano A."/>
            <person name="Linde D."/>
            <person name="Babiker R."/>
            <person name="Drula E."/>
            <person name="Ayuso-Fernandez I."/>
            <person name="Pacheco R."/>
            <person name="Padilla G."/>
            <person name="Ferreira P."/>
            <person name="Barriuso J."/>
            <person name="Kellner H."/>
            <person name="Castanera R."/>
            <person name="Alfaro M."/>
            <person name="Ramirez L."/>
            <person name="Pisabarro A.G."/>
            <person name="Kuo A."/>
            <person name="Tritt A."/>
            <person name="Lipzen A."/>
            <person name="He G."/>
            <person name="Yan M."/>
            <person name="Ng V."/>
            <person name="Cullen D."/>
            <person name="Martin F."/>
            <person name="Rosso M.-N."/>
            <person name="Henrissat B."/>
            <person name="Hibbett D."/>
            <person name="Martinez A.T."/>
            <person name="Grigoriev I.V."/>
        </authorList>
    </citation>
    <scope>NUCLEOTIDE SEQUENCE</scope>
    <source>
        <strain evidence="3">CBS 247.69</strain>
    </source>
</reference>
<dbReference type="Gene3D" id="2.20.110.10">
    <property type="entry name" value="Histone H3 K4-specific methyltransferase SET7/9 N-terminal domain"/>
    <property type="match status" value="1"/>
</dbReference>
<dbReference type="InterPro" id="IPR003409">
    <property type="entry name" value="MORN"/>
</dbReference>